<evidence type="ECO:0000313" key="10">
    <source>
        <dbReference type="EMBL" id="MCK6257124.1"/>
    </source>
</evidence>
<dbReference type="GO" id="GO:0005525">
    <property type="term" value="F:GTP binding"/>
    <property type="evidence" value="ECO:0007669"/>
    <property type="project" value="UniProtKB-KW"/>
</dbReference>
<feature type="domain" description="Tr-type G" evidence="9">
    <location>
        <begin position="6"/>
        <end position="179"/>
    </location>
</feature>
<dbReference type="GO" id="GO:0003723">
    <property type="term" value="F:RNA binding"/>
    <property type="evidence" value="ECO:0007669"/>
    <property type="project" value="InterPro"/>
</dbReference>
<dbReference type="CDD" id="cd04171">
    <property type="entry name" value="SelB"/>
    <property type="match status" value="1"/>
</dbReference>
<dbReference type="Proteomes" id="UP001139011">
    <property type="component" value="Unassembled WGS sequence"/>
</dbReference>
<dbReference type="PROSITE" id="PS00301">
    <property type="entry name" value="G_TR_1"/>
    <property type="match status" value="1"/>
</dbReference>
<dbReference type="InterPro" id="IPR015191">
    <property type="entry name" value="SelB_WHD4"/>
</dbReference>
<reference evidence="10" key="1">
    <citation type="submission" date="2021-09" db="EMBL/GenBank/DDBJ databases">
        <title>Genome analysis of Fictibacillus sp. KIGAM418 isolated from marine sediment.</title>
        <authorList>
            <person name="Seo M.-J."/>
            <person name="Cho E.-S."/>
            <person name="Hwang C.Y."/>
        </authorList>
    </citation>
    <scope>NUCLEOTIDE SEQUENCE</scope>
    <source>
        <strain evidence="10">KIGAM418</strain>
    </source>
</reference>
<dbReference type="Pfam" id="PF09106">
    <property type="entry name" value="WHD_2nd_SelB"/>
    <property type="match status" value="1"/>
</dbReference>
<dbReference type="InterPro" id="IPR031157">
    <property type="entry name" value="G_TR_CS"/>
</dbReference>
<dbReference type="InterPro" id="IPR004535">
    <property type="entry name" value="Transl_elong_SelB"/>
</dbReference>
<dbReference type="InterPro" id="IPR050055">
    <property type="entry name" value="EF-Tu_GTPase"/>
</dbReference>
<dbReference type="SUPFAM" id="SSF52540">
    <property type="entry name" value="P-loop containing nucleoside triphosphate hydrolases"/>
    <property type="match status" value="1"/>
</dbReference>
<dbReference type="SUPFAM" id="SSF50465">
    <property type="entry name" value="EF-Tu/eEF-1alpha/eIF2-gamma C-terminal domain"/>
    <property type="match status" value="1"/>
</dbReference>
<dbReference type="InterPro" id="IPR027417">
    <property type="entry name" value="P-loop_NTPase"/>
</dbReference>
<dbReference type="InterPro" id="IPR004161">
    <property type="entry name" value="EFTu-like_2"/>
</dbReference>
<dbReference type="GO" id="GO:0003924">
    <property type="term" value="F:GTPase activity"/>
    <property type="evidence" value="ECO:0007669"/>
    <property type="project" value="InterPro"/>
</dbReference>
<dbReference type="AlphaFoldDB" id="A0A9X2BCQ7"/>
<dbReference type="PROSITE" id="PS51722">
    <property type="entry name" value="G_TR_2"/>
    <property type="match status" value="1"/>
</dbReference>
<comment type="subcellular location">
    <subcellularLocation>
        <location evidence="1">Cytoplasm</location>
    </subcellularLocation>
</comment>
<keyword evidence="10" id="KW-0251">Elongation factor</keyword>
<evidence type="ECO:0000256" key="1">
    <source>
        <dbReference type="ARBA" id="ARBA00004496"/>
    </source>
</evidence>
<evidence type="ECO:0000256" key="5">
    <source>
        <dbReference type="ARBA" id="ARBA00022917"/>
    </source>
</evidence>
<dbReference type="InterPro" id="IPR009000">
    <property type="entry name" value="Transl_B-barrel_sf"/>
</dbReference>
<dbReference type="Pfam" id="PF09107">
    <property type="entry name" value="WHD_3rd_SelB"/>
    <property type="match status" value="1"/>
</dbReference>
<evidence type="ECO:0000313" key="11">
    <source>
        <dbReference type="Proteomes" id="UP001139011"/>
    </source>
</evidence>
<dbReference type="GO" id="GO:0001514">
    <property type="term" value="P:selenocysteine incorporation"/>
    <property type="evidence" value="ECO:0007669"/>
    <property type="project" value="InterPro"/>
</dbReference>
<dbReference type="SUPFAM" id="SSF50447">
    <property type="entry name" value="Translation proteins"/>
    <property type="match status" value="1"/>
</dbReference>
<name>A0A9X2BCQ7_9BACL</name>
<dbReference type="GO" id="GO:0003746">
    <property type="term" value="F:translation elongation factor activity"/>
    <property type="evidence" value="ECO:0007669"/>
    <property type="project" value="UniProtKB-KW"/>
</dbReference>
<evidence type="ECO:0000256" key="4">
    <source>
        <dbReference type="ARBA" id="ARBA00022741"/>
    </source>
</evidence>
<comment type="caution">
    <text evidence="10">The sequence shown here is derived from an EMBL/GenBank/DDBJ whole genome shotgun (WGS) entry which is preliminary data.</text>
</comment>
<dbReference type="PRINTS" id="PR00315">
    <property type="entry name" value="ELONGATNFCT"/>
</dbReference>
<dbReference type="PANTHER" id="PTHR43721">
    <property type="entry name" value="ELONGATION FACTOR TU-RELATED"/>
    <property type="match status" value="1"/>
</dbReference>
<dbReference type="NCBIfam" id="TIGR00475">
    <property type="entry name" value="selB"/>
    <property type="match status" value="1"/>
</dbReference>
<organism evidence="10 11">
    <name type="scientific">Fictibacillus marinisediminis</name>
    <dbReference type="NCBI Taxonomy" id="2878389"/>
    <lineage>
        <taxon>Bacteria</taxon>
        <taxon>Bacillati</taxon>
        <taxon>Bacillota</taxon>
        <taxon>Bacilli</taxon>
        <taxon>Bacillales</taxon>
        <taxon>Fictibacillaceae</taxon>
        <taxon>Fictibacillus</taxon>
    </lineage>
</organism>
<dbReference type="Pfam" id="PF00009">
    <property type="entry name" value="GTP_EFTU"/>
    <property type="match status" value="1"/>
</dbReference>
<dbReference type="InterPro" id="IPR009001">
    <property type="entry name" value="Transl_elong_EF1A/Init_IF2_C"/>
</dbReference>
<accession>A0A9X2BCQ7</accession>
<keyword evidence="6" id="KW-0342">GTP-binding</keyword>
<dbReference type="SUPFAM" id="SSF46785">
    <property type="entry name" value="Winged helix' DNA-binding domain"/>
    <property type="match status" value="2"/>
</dbReference>
<dbReference type="Gene3D" id="1.10.10.10">
    <property type="entry name" value="Winged helix-like DNA-binding domain superfamily/Winged helix DNA-binding domain"/>
    <property type="match status" value="1"/>
</dbReference>
<keyword evidence="3" id="KW-0963">Cytoplasm</keyword>
<comment type="function">
    <text evidence="7">Translation factor necessary for the incorporation of selenocysteine into proteins. It probably replaces EF-Tu for the insertion of selenocysteine directed by the UGA codon. SelB binds GTP and GDP.</text>
</comment>
<dbReference type="InterPro" id="IPR015190">
    <property type="entry name" value="Elong_fac_SelB-wing-hlx_typ-2"/>
</dbReference>
<gene>
    <name evidence="10" type="primary">selB</name>
    <name evidence="10" type="ORF">LCY76_11010</name>
</gene>
<evidence type="ECO:0000259" key="9">
    <source>
        <dbReference type="PROSITE" id="PS51722"/>
    </source>
</evidence>
<evidence type="ECO:0000256" key="8">
    <source>
        <dbReference type="ARBA" id="ARBA00031615"/>
    </source>
</evidence>
<dbReference type="CDD" id="cd15491">
    <property type="entry name" value="selB_III"/>
    <property type="match status" value="1"/>
</dbReference>
<dbReference type="Gene3D" id="1.10.10.2770">
    <property type="match status" value="1"/>
</dbReference>
<dbReference type="InterPro" id="IPR005225">
    <property type="entry name" value="Small_GTP-bd"/>
</dbReference>
<dbReference type="NCBIfam" id="TIGR00231">
    <property type="entry name" value="small_GTP"/>
    <property type="match status" value="1"/>
</dbReference>
<sequence>MSAIGAQHITIGIAGHIDHGKTALTKALSGVDTDTLKEEKERGITIEPGIAPFYLGDGIQSVIIDVPGHERFIRQMIAGSAGIDIVILVIAADEGIMPQTVEHLEILQFLGITDLVCAVSKADKVNDEWKSLLLEEIEEMMKSFSFLNHSVHFVDSFSGTGLEELKKELLGMTDNVTAKNVCGPFRLPIDHSFTVAGQGTVVRGTILEGSASVGDTLQMEPGGDLVKIRQLQIHNRQVDYALAGQRAALNVTGIKHEDVKRGHVLFSPGEYQVTDTLDIMLLLTKNHKKIKQRQLIKFYIGTTEIMGKIVFFDRNESTEKAGAAYCQVRLVHPVIAKRGDRFILRRPSPEETIGGGEVIDPNGGKYRFGEETVAFLKEKKEGAPEEWIIRHLQSHHLLHVDEMAKLTGIPAVLPGHLQRLLAEKHIVEVSSEQYALSESVSEIKSRIVEEAARFHQQYPLREGLDKAELLQRLKGYPALLIEFVLKELLHEAALRQNQNLIAQINFQPEIPNQWKVRYQQLEQRMFQQGIESDPFDQLYEQAGMPKGMRLDILSYMRRTGQAVQAGGDRLIHRKALNFHIKTLKENCAPSFSIQEAKTALKVSRKFLIPFLELLDQLGYTERAGDQRRWNKA</sequence>
<dbReference type="RefSeq" id="WP_248252661.1">
    <property type="nucleotide sequence ID" value="NZ_JAIWJX010000002.1"/>
</dbReference>
<evidence type="ECO:0000256" key="7">
    <source>
        <dbReference type="ARBA" id="ARBA00025526"/>
    </source>
</evidence>
<dbReference type="CDD" id="cd03696">
    <property type="entry name" value="SelB_II"/>
    <property type="match status" value="1"/>
</dbReference>
<dbReference type="InterPro" id="IPR057335">
    <property type="entry name" value="Beta-barrel_SelB"/>
</dbReference>
<dbReference type="EMBL" id="JAIWJX010000002">
    <property type="protein sequence ID" value="MCK6257124.1"/>
    <property type="molecule type" value="Genomic_DNA"/>
</dbReference>
<dbReference type="InterPro" id="IPR000795">
    <property type="entry name" value="T_Tr_GTP-bd_dom"/>
</dbReference>
<dbReference type="PANTHER" id="PTHR43721:SF22">
    <property type="entry name" value="ELONGATION FACTOR TU, MITOCHONDRIAL"/>
    <property type="match status" value="1"/>
</dbReference>
<keyword evidence="5" id="KW-0648">Protein biosynthesis</keyword>
<dbReference type="Gene3D" id="3.40.50.300">
    <property type="entry name" value="P-loop containing nucleotide triphosphate hydrolases"/>
    <property type="match status" value="1"/>
</dbReference>
<keyword evidence="4" id="KW-0547">Nucleotide-binding</keyword>
<protein>
    <recommendedName>
        <fullName evidence="2">Selenocysteine-specific elongation factor</fullName>
    </recommendedName>
    <alternativeName>
        <fullName evidence="8">SelB translation factor</fullName>
    </alternativeName>
</protein>
<evidence type="ECO:0000256" key="3">
    <source>
        <dbReference type="ARBA" id="ARBA00022490"/>
    </source>
</evidence>
<keyword evidence="11" id="KW-1185">Reference proteome</keyword>
<dbReference type="Pfam" id="PF03144">
    <property type="entry name" value="GTP_EFTU_D2"/>
    <property type="match status" value="1"/>
</dbReference>
<dbReference type="InterPro" id="IPR036390">
    <property type="entry name" value="WH_DNA-bd_sf"/>
</dbReference>
<proteinExistence type="predicted"/>
<dbReference type="GO" id="GO:0005829">
    <property type="term" value="C:cytosol"/>
    <property type="evidence" value="ECO:0007669"/>
    <property type="project" value="TreeGrafter"/>
</dbReference>
<evidence type="ECO:0000256" key="6">
    <source>
        <dbReference type="ARBA" id="ARBA00023134"/>
    </source>
</evidence>
<dbReference type="Gene3D" id="2.40.30.10">
    <property type="entry name" value="Translation factors"/>
    <property type="match status" value="2"/>
</dbReference>
<dbReference type="InterPro" id="IPR036388">
    <property type="entry name" value="WH-like_DNA-bd_sf"/>
</dbReference>
<evidence type="ECO:0000256" key="2">
    <source>
        <dbReference type="ARBA" id="ARBA00015953"/>
    </source>
</evidence>
<dbReference type="Pfam" id="PF25461">
    <property type="entry name" value="Beta-barrel_SelB"/>
    <property type="match status" value="1"/>
</dbReference>